<dbReference type="AlphaFoldDB" id="A0A7E4VT57"/>
<name>A0A7E4VT57_PANRE</name>
<evidence type="ECO:0000313" key="1">
    <source>
        <dbReference type="Proteomes" id="UP000492821"/>
    </source>
</evidence>
<reference evidence="1" key="1">
    <citation type="journal article" date="2013" name="Genetics">
        <title>The draft genome and transcriptome of Panagrellus redivivus are shaped by the harsh demands of a free-living lifestyle.</title>
        <authorList>
            <person name="Srinivasan J."/>
            <person name="Dillman A.R."/>
            <person name="Macchietto M.G."/>
            <person name="Heikkinen L."/>
            <person name="Lakso M."/>
            <person name="Fracchia K.M."/>
            <person name="Antoshechkin I."/>
            <person name="Mortazavi A."/>
            <person name="Wong G."/>
            <person name="Sternberg P.W."/>
        </authorList>
    </citation>
    <scope>NUCLEOTIDE SEQUENCE [LARGE SCALE GENOMIC DNA]</scope>
    <source>
        <strain evidence="1">MT8872</strain>
    </source>
</reference>
<dbReference type="Proteomes" id="UP000492821">
    <property type="component" value="Unassembled WGS sequence"/>
</dbReference>
<reference evidence="2" key="2">
    <citation type="submission" date="2020-10" db="UniProtKB">
        <authorList>
            <consortium name="WormBaseParasite"/>
        </authorList>
    </citation>
    <scope>IDENTIFICATION</scope>
</reference>
<keyword evidence="1" id="KW-1185">Reference proteome</keyword>
<sequence>MRCAGLVLIYKPPHASKLLYFSLKSTLSTMFTRFVLAAALVAVTLAADCQLLELADTGSFDAHFDNAVGGSYDASGNPSCHDGSANIQFPGEIKLVSGNLIVKDSANLVGDSKILLTLKKDSWLVGTVCDHGKSKNPLIPDSDCEIPFCETPSDLCTALGTSGTHTLGQLENQAGINSTIPLPEMSSAIKGILKGRWQVTIDIVVGGNTLASVKAPSNENWVNIGY</sequence>
<accession>A0A7E4VT57</accession>
<evidence type="ECO:0000313" key="2">
    <source>
        <dbReference type="WBParaSite" id="Pan_g3096.t1"/>
    </source>
</evidence>
<proteinExistence type="predicted"/>
<protein>
    <submittedName>
        <fullName evidence="2">ML domain-containing protein</fullName>
    </submittedName>
</protein>
<dbReference type="WBParaSite" id="Pan_g3096.t1">
    <property type="protein sequence ID" value="Pan_g3096.t1"/>
    <property type="gene ID" value="Pan_g3096"/>
</dbReference>
<organism evidence="1 2">
    <name type="scientific">Panagrellus redivivus</name>
    <name type="common">Microworm</name>
    <dbReference type="NCBI Taxonomy" id="6233"/>
    <lineage>
        <taxon>Eukaryota</taxon>
        <taxon>Metazoa</taxon>
        <taxon>Ecdysozoa</taxon>
        <taxon>Nematoda</taxon>
        <taxon>Chromadorea</taxon>
        <taxon>Rhabditida</taxon>
        <taxon>Tylenchina</taxon>
        <taxon>Panagrolaimomorpha</taxon>
        <taxon>Panagrolaimoidea</taxon>
        <taxon>Panagrolaimidae</taxon>
        <taxon>Panagrellus</taxon>
    </lineage>
</organism>